<organism evidence="1">
    <name type="scientific">marine sediment metagenome</name>
    <dbReference type="NCBI Taxonomy" id="412755"/>
    <lineage>
        <taxon>unclassified sequences</taxon>
        <taxon>metagenomes</taxon>
        <taxon>ecological metagenomes</taxon>
    </lineage>
</organism>
<dbReference type="Pfam" id="PF09424">
    <property type="entry name" value="YqeY"/>
    <property type="match status" value="1"/>
</dbReference>
<dbReference type="PANTHER" id="PTHR28055:SF1">
    <property type="entry name" value="ALTERED INHERITANCE OF MITOCHONDRIA PROTEIN 41, MITOCHONDRIAL"/>
    <property type="match status" value="1"/>
</dbReference>
<dbReference type="InterPro" id="IPR019004">
    <property type="entry name" value="YqeY/Aim41"/>
</dbReference>
<dbReference type="GO" id="GO:0016884">
    <property type="term" value="F:carbon-nitrogen ligase activity, with glutamine as amido-N-donor"/>
    <property type="evidence" value="ECO:0007669"/>
    <property type="project" value="InterPro"/>
</dbReference>
<dbReference type="AlphaFoldDB" id="X1C103"/>
<accession>X1C103</accession>
<evidence type="ECO:0008006" key="2">
    <source>
        <dbReference type="Google" id="ProtNLM"/>
    </source>
</evidence>
<dbReference type="InterPro" id="IPR003789">
    <property type="entry name" value="Asn/Gln_tRNA_amidoTrase-B-like"/>
</dbReference>
<reference evidence="1" key="1">
    <citation type="journal article" date="2014" name="Front. Microbiol.">
        <title>High frequency of phylogenetically diverse reductive dehalogenase-homologous genes in deep subseafloor sedimentary metagenomes.</title>
        <authorList>
            <person name="Kawai M."/>
            <person name="Futagami T."/>
            <person name="Toyoda A."/>
            <person name="Takaki Y."/>
            <person name="Nishi S."/>
            <person name="Hori S."/>
            <person name="Arai W."/>
            <person name="Tsubouchi T."/>
            <person name="Morono Y."/>
            <person name="Uchiyama I."/>
            <person name="Ito T."/>
            <person name="Fujiyama A."/>
            <person name="Inagaki F."/>
            <person name="Takami H."/>
        </authorList>
    </citation>
    <scope>NUCLEOTIDE SEQUENCE</scope>
    <source>
        <strain evidence="1">Expedition CK06-06</strain>
    </source>
</reference>
<proteinExistence type="predicted"/>
<feature type="non-terminal residue" evidence="1">
    <location>
        <position position="156"/>
    </location>
</feature>
<dbReference type="InterPro" id="IPR042184">
    <property type="entry name" value="YqeY/Aim41_N"/>
</dbReference>
<sequence>MPGRQYFTCIFIYLGDNLCGFRWDKQSSQIPNTLIFVPKMGIMKLMDTQKQIESDFKDAMRARDDLRKRTYRMVLSAIKLAEVDKGEPLEEPDVLVILQKEIKSRRETIADAERADRADIAEEAEAEIRILEVYLPQPLTQDEIEDMANEAIAEVG</sequence>
<protein>
    <recommendedName>
        <fullName evidence="2">GatB/YqeY domain-containing protein</fullName>
    </recommendedName>
</protein>
<gene>
    <name evidence="1" type="ORF">S01H4_25587</name>
</gene>
<name>X1C103_9ZZZZ</name>
<dbReference type="SUPFAM" id="SSF89095">
    <property type="entry name" value="GatB/YqeY motif"/>
    <property type="match status" value="1"/>
</dbReference>
<evidence type="ECO:0000313" key="1">
    <source>
        <dbReference type="EMBL" id="GAG78046.1"/>
    </source>
</evidence>
<comment type="caution">
    <text evidence="1">The sequence shown here is derived from an EMBL/GenBank/DDBJ whole genome shotgun (WGS) entry which is preliminary data.</text>
</comment>
<dbReference type="Gene3D" id="1.10.1510.10">
    <property type="entry name" value="Uncharacterised protein YqeY/AIM41 PF09424, N-terminal domain"/>
    <property type="match status" value="1"/>
</dbReference>
<dbReference type="EMBL" id="BART01012196">
    <property type="protein sequence ID" value="GAG78046.1"/>
    <property type="molecule type" value="Genomic_DNA"/>
</dbReference>
<dbReference type="PANTHER" id="PTHR28055">
    <property type="entry name" value="ALTERED INHERITANCE OF MITOCHONDRIA PROTEIN 41, MITOCHONDRIAL"/>
    <property type="match status" value="1"/>
</dbReference>